<dbReference type="EMBL" id="CP060718">
    <property type="protein sequence ID" value="QNN67916.1"/>
    <property type="molecule type" value="Genomic_DNA"/>
</dbReference>
<feature type="domain" description="TadE-like" evidence="2">
    <location>
        <begin position="14"/>
        <end position="55"/>
    </location>
</feature>
<dbReference type="InterPro" id="IPR012495">
    <property type="entry name" value="TadE-like_dom"/>
</dbReference>
<organism evidence="3 4">
    <name type="scientific">Sphingomonas lutea</name>
    <dbReference type="NCBI Taxonomy" id="1045317"/>
    <lineage>
        <taxon>Bacteria</taxon>
        <taxon>Pseudomonadati</taxon>
        <taxon>Pseudomonadota</taxon>
        <taxon>Alphaproteobacteria</taxon>
        <taxon>Sphingomonadales</taxon>
        <taxon>Sphingomonadaceae</taxon>
        <taxon>Sphingomonas</taxon>
    </lineage>
</organism>
<dbReference type="KEGG" id="slut:H9L13_03070"/>
<dbReference type="AlphaFoldDB" id="A0A7G9SJ91"/>
<keyword evidence="1" id="KW-1133">Transmembrane helix</keyword>
<protein>
    <submittedName>
        <fullName evidence="3">Pilus assembly protein</fullName>
    </submittedName>
</protein>
<gene>
    <name evidence="3" type="ORF">H9L13_03070</name>
</gene>
<reference evidence="3 4" key="1">
    <citation type="submission" date="2020-08" db="EMBL/GenBank/DDBJ databases">
        <title>Genome sequence of Sphingomonas lutea KCTC 23642T.</title>
        <authorList>
            <person name="Hyun D.-W."/>
            <person name="Bae J.-W."/>
        </authorList>
    </citation>
    <scope>NUCLEOTIDE SEQUENCE [LARGE SCALE GENOMIC DNA]</scope>
    <source>
        <strain evidence="3 4">KCTC 23642</strain>
    </source>
</reference>
<feature type="transmembrane region" description="Helical" evidence="1">
    <location>
        <begin position="12"/>
        <end position="34"/>
    </location>
</feature>
<evidence type="ECO:0000313" key="3">
    <source>
        <dbReference type="EMBL" id="QNN67916.1"/>
    </source>
</evidence>
<dbReference type="Proteomes" id="UP000515971">
    <property type="component" value="Chromosome"/>
</dbReference>
<name>A0A7G9SJ91_9SPHN</name>
<keyword evidence="1" id="KW-0472">Membrane</keyword>
<sequence length="176" mass="18587">MRRLSALLRDQSAAASAEMIFVMPIFIALMYGSMELGNYFLVQHGVTKQVRDGARFASRMPLSDTYSCPGTVFKDAQAETKIINVTKTGSVDGTATGRFPAAFWSTPCTSGGSAVGVSVRCVAKGGYGGVYSGLSGQIPVVKVSANLDYPTLWNSLGFNAGSYCLRANSEVAVFGL</sequence>
<evidence type="ECO:0000256" key="1">
    <source>
        <dbReference type="SAM" id="Phobius"/>
    </source>
</evidence>
<evidence type="ECO:0000259" key="2">
    <source>
        <dbReference type="Pfam" id="PF07811"/>
    </source>
</evidence>
<dbReference type="RefSeq" id="WP_187538933.1">
    <property type="nucleotide sequence ID" value="NZ_BAABJT010000001.1"/>
</dbReference>
<keyword evidence="1" id="KW-0812">Transmembrane</keyword>
<proteinExistence type="predicted"/>
<accession>A0A7G9SJ91</accession>
<evidence type="ECO:0000313" key="4">
    <source>
        <dbReference type="Proteomes" id="UP000515971"/>
    </source>
</evidence>
<dbReference type="Pfam" id="PF07811">
    <property type="entry name" value="TadE"/>
    <property type="match status" value="1"/>
</dbReference>
<keyword evidence="4" id="KW-1185">Reference proteome</keyword>